<accession>A0A8X8A5W4</accession>
<comment type="caution">
    <text evidence="2">The sequence shown here is derived from an EMBL/GenBank/DDBJ whole genome shotgun (WGS) entry which is preliminary data.</text>
</comment>
<dbReference type="Proteomes" id="UP000886885">
    <property type="component" value="Chromosome 5A"/>
</dbReference>
<protein>
    <recommendedName>
        <fullName evidence="1">At2g29880-like C-terminal domain-containing protein</fullName>
    </recommendedName>
</protein>
<dbReference type="PANTHER" id="PTHR46929:SF28">
    <property type="entry name" value="MYB_SANT-LIKE DNA-BINDING DOMAIN PROTEIN"/>
    <property type="match status" value="1"/>
</dbReference>
<keyword evidence="3" id="KW-1185">Reference proteome</keyword>
<organism evidence="2 3">
    <name type="scientific">Populus tomentosa</name>
    <name type="common">Chinese white poplar</name>
    <dbReference type="NCBI Taxonomy" id="118781"/>
    <lineage>
        <taxon>Eukaryota</taxon>
        <taxon>Viridiplantae</taxon>
        <taxon>Streptophyta</taxon>
        <taxon>Embryophyta</taxon>
        <taxon>Tracheophyta</taxon>
        <taxon>Spermatophyta</taxon>
        <taxon>Magnoliopsida</taxon>
        <taxon>eudicotyledons</taxon>
        <taxon>Gunneridae</taxon>
        <taxon>Pentapetalae</taxon>
        <taxon>rosids</taxon>
        <taxon>fabids</taxon>
        <taxon>Malpighiales</taxon>
        <taxon>Salicaceae</taxon>
        <taxon>Saliceae</taxon>
        <taxon>Populus</taxon>
    </lineage>
</organism>
<feature type="domain" description="At2g29880-like C-terminal" evidence="1">
    <location>
        <begin position="123"/>
        <end position="166"/>
    </location>
</feature>
<dbReference type="EMBL" id="JAAWWB010000009">
    <property type="protein sequence ID" value="KAG6775105.1"/>
    <property type="molecule type" value="Genomic_DNA"/>
</dbReference>
<sequence>MKEYGNIANILSQKGCAWEETEQMEIADDDDWYAYIKEHPGADRILESYNDLCVLYGNSMAVGRESRMGVKMGFDNNEFDMGIDGVFGDAPYQNLKYLTKGRNEKTNGSYGGARRRNLSIEVIVDALQAIADMDDEIFLEACKLLENEENAKIFAAMEVNQRSKWLFKKLYR</sequence>
<dbReference type="OrthoDB" id="813841at2759"/>
<name>A0A8X8A5W4_POPTO</name>
<proteinExistence type="predicted"/>
<evidence type="ECO:0000313" key="2">
    <source>
        <dbReference type="EMBL" id="KAG6775105.1"/>
    </source>
</evidence>
<reference evidence="2" key="1">
    <citation type="journal article" date="2020" name="bioRxiv">
        <title>Hybrid origin of Populus tomentosa Carr. identified through genome sequencing and phylogenomic analysis.</title>
        <authorList>
            <person name="An X."/>
            <person name="Gao K."/>
            <person name="Chen Z."/>
            <person name="Li J."/>
            <person name="Yang X."/>
            <person name="Yang X."/>
            <person name="Zhou J."/>
            <person name="Guo T."/>
            <person name="Zhao T."/>
            <person name="Huang S."/>
            <person name="Miao D."/>
            <person name="Khan W.U."/>
            <person name="Rao P."/>
            <person name="Ye M."/>
            <person name="Lei B."/>
            <person name="Liao W."/>
            <person name="Wang J."/>
            <person name="Ji L."/>
            <person name="Li Y."/>
            <person name="Guo B."/>
            <person name="Mustafa N.S."/>
            <person name="Li S."/>
            <person name="Yun Q."/>
            <person name="Keller S.R."/>
            <person name="Mao J."/>
            <person name="Zhang R."/>
            <person name="Strauss S.H."/>
        </authorList>
    </citation>
    <scope>NUCLEOTIDE SEQUENCE</scope>
    <source>
        <strain evidence="2">GM15</strain>
        <tissue evidence="2">Leaf</tissue>
    </source>
</reference>
<dbReference type="AlphaFoldDB" id="A0A8X8A5W4"/>
<evidence type="ECO:0000259" key="1">
    <source>
        <dbReference type="Pfam" id="PF24769"/>
    </source>
</evidence>
<gene>
    <name evidence="2" type="ORF">POTOM_018531</name>
</gene>
<evidence type="ECO:0000313" key="3">
    <source>
        <dbReference type="Proteomes" id="UP000886885"/>
    </source>
</evidence>
<dbReference type="PANTHER" id="PTHR46929">
    <property type="entry name" value="EXPRESSED PROTEIN"/>
    <property type="match status" value="1"/>
</dbReference>
<dbReference type="Pfam" id="PF24769">
    <property type="entry name" value="At2g29880_C"/>
    <property type="match status" value="1"/>
</dbReference>
<dbReference type="InterPro" id="IPR056253">
    <property type="entry name" value="At2g29880-like_C"/>
</dbReference>